<keyword evidence="1" id="KW-0472">Membrane</keyword>
<feature type="transmembrane region" description="Helical" evidence="1">
    <location>
        <begin position="6"/>
        <end position="26"/>
    </location>
</feature>
<evidence type="ECO:0000313" key="3">
    <source>
        <dbReference type="Proteomes" id="UP000274695"/>
    </source>
</evidence>
<protein>
    <submittedName>
        <fullName evidence="2">Uncharacterized protein</fullName>
    </submittedName>
</protein>
<gene>
    <name evidence="2" type="ORF">D0911_15210</name>
</gene>
<keyword evidence="3" id="KW-1185">Reference proteome</keyword>
<evidence type="ECO:0000256" key="1">
    <source>
        <dbReference type="SAM" id="Phobius"/>
    </source>
</evidence>
<evidence type="ECO:0000313" key="2">
    <source>
        <dbReference type="EMBL" id="RNL59685.1"/>
    </source>
</evidence>
<dbReference type="EMBL" id="RHGB01000019">
    <property type="protein sequence ID" value="RNL59685.1"/>
    <property type="molecule type" value="Genomic_DNA"/>
</dbReference>
<reference evidence="2 3" key="1">
    <citation type="submission" date="2018-10" db="EMBL/GenBank/DDBJ databases">
        <title>Draft genome sequence of Zhongshania sp. DSW25-10.</title>
        <authorList>
            <person name="Oh J."/>
        </authorList>
    </citation>
    <scope>NUCLEOTIDE SEQUENCE [LARGE SCALE GENOMIC DNA]</scope>
    <source>
        <strain evidence="2 3">DSW25-10</strain>
    </source>
</reference>
<accession>A0ABX9W1J8</accession>
<dbReference type="Proteomes" id="UP000274695">
    <property type="component" value="Unassembled WGS sequence"/>
</dbReference>
<keyword evidence="1" id="KW-1133">Transmembrane helix</keyword>
<comment type="caution">
    <text evidence="2">The sequence shown here is derived from an EMBL/GenBank/DDBJ whole genome shotgun (WGS) entry which is preliminary data.</text>
</comment>
<proteinExistence type="predicted"/>
<name>A0ABX9W1J8_9GAMM</name>
<organism evidence="2 3">
    <name type="scientific">Zhongshania marina</name>
    <dbReference type="NCBI Taxonomy" id="2304603"/>
    <lineage>
        <taxon>Bacteria</taxon>
        <taxon>Pseudomonadati</taxon>
        <taxon>Pseudomonadota</taxon>
        <taxon>Gammaproteobacteria</taxon>
        <taxon>Cellvibrionales</taxon>
        <taxon>Spongiibacteraceae</taxon>
        <taxon>Zhongshania</taxon>
    </lineage>
</organism>
<sequence>MRHVYVAIIYMSSLVAVWFFLGGMAMGDQDCRFISVSAVQRIGICALLVLLVGLVTASWPAFLAALIVGMLLAVFSGEEETRESRYRRGCFFCHTSVSSDDGIYKGGYAQIINNKD</sequence>
<feature type="transmembrane region" description="Helical" evidence="1">
    <location>
        <begin position="61"/>
        <end position="78"/>
    </location>
</feature>
<keyword evidence="1" id="KW-0812">Transmembrane</keyword>